<evidence type="ECO:0000313" key="2">
    <source>
        <dbReference type="EMBL" id="MFD1521662.1"/>
    </source>
</evidence>
<accession>A0ABW4F2V9</accession>
<evidence type="ECO:0000313" key="3">
    <source>
        <dbReference type="Proteomes" id="UP001597114"/>
    </source>
</evidence>
<dbReference type="Pfam" id="PF26512">
    <property type="entry name" value="SOI"/>
    <property type="match status" value="1"/>
</dbReference>
<evidence type="ECO:0008006" key="4">
    <source>
        <dbReference type="Google" id="ProtNLM"/>
    </source>
</evidence>
<proteinExistence type="predicted"/>
<keyword evidence="3" id="KW-1185">Reference proteome</keyword>
<organism evidence="2 3">
    <name type="scientific">Pseudonocardia yunnanensis</name>
    <dbReference type="NCBI Taxonomy" id="58107"/>
    <lineage>
        <taxon>Bacteria</taxon>
        <taxon>Bacillati</taxon>
        <taxon>Actinomycetota</taxon>
        <taxon>Actinomycetes</taxon>
        <taxon>Pseudonocardiales</taxon>
        <taxon>Pseudonocardiaceae</taxon>
        <taxon>Pseudonocardia</taxon>
    </lineage>
</organism>
<feature type="transmembrane region" description="Helical" evidence="1">
    <location>
        <begin position="73"/>
        <end position="95"/>
    </location>
</feature>
<dbReference type="RefSeq" id="WP_344724008.1">
    <property type="nucleotide sequence ID" value="NZ_BAAAUS010000024.1"/>
</dbReference>
<gene>
    <name evidence="2" type="ORF">ACFSJD_29480</name>
</gene>
<reference evidence="3" key="1">
    <citation type="journal article" date="2019" name="Int. J. Syst. Evol. Microbiol.">
        <title>The Global Catalogue of Microorganisms (GCM) 10K type strain sequencing project: providing services to taxonomists for standard genome sequencing and annotation.</title>
        <authorList>
            <consortium name="The Broad Institute Genomics Platform"/>
            <consortium name="The Broad Institute Genome Sequencing Center for Infectious Disease"/>
            <person name="Wu L."/>
            <person name="Ma J."/>
        </authorList>
    </citation>
    <scope>NUCLEOTIDE SEQUENCE [LARGE SCALE GENOMIC DNA]</scope>
    <source>
        <strain evidence="3">CCM 7043</strain>
    </source>
</reference>
<keyword evidence="1" id="KW-0472">Membrane</keyword>
<dbReference type="EMBL" id="JBHUCO010000037">
    <property type="protein sequence ID" value="MFD1521662.1"/>
    <property type="molecule type" value="Genomic_DNA"/>
</dbReference>
<sequence length="158" mass="16839">MQSGDRRMMWHGMFLFLIGLVTGLLERRFKNMRMGVSAHLEGVMNGTFLIALGAVWGYVKLPRRADQAARASALYGTYGNWLFTTLGAALGTAAANPISSAGHTGKPWQEKLVGAGFLSIAISIIVSAVLTLFGLGRKAPTAEKSGGEQDSTPARRVA</sequence>
<keyword evidence="1" id="KW-1133">Transmembrane helix</keyword>
<evidence type="ECO:0000256" key="1">
    <source>
        <dbReference type="SAM" id="Phobius"/>
    </source>
</evidence>
<protein>
    <recommendedName>
        <fullName evidence="4">Hydrogenase</fullName>
    </recommendedName>
</protein>
<keyword evidence="1" id="KW-0812">Transmembrane</keyword>
<dbReference type="InterPro" id="IPR058965">
    <property type="entry name" value="SOI/HabA-like"/>
</dbReference>
<dbReference type="Proteomes" id="UP001597114">
    <property type="component" value="Unassembled WGS sequence"/>
</dbReference>
<feature type="transmembrane region" description="Helical" evidence="1">
    <location>
        <begin position="115"/>
        <end position="135"/>
    </location>
</feature>
<feature type="transmembrane region" description="Helical" evidence="1">
    <location>
        <begin position="43"/>
        <end position="61"/>
    </location>
</feature>
<comment type="caution">
    <text evidence="2">The sequence shown here is derived from an EMBL/GenBank/DDBJ whole genome shotgun (WGS) entry which is preliminary data.</text>
</comment>
<name>A0ABW4F2V9_9PSEU</name>